<dbReference type="SUPFAM" id="SSF53448">
    <property type="entry name" value="Nucleotide-diphospho-sugar transferases"/>
    <property type="match status" value="1"/>
</dbReference>
<organism evidence="9 10">
    <name type="scientific">Rubellicoccus peritrichatus</name>
    <dbReference type="NCBI Taxonomy" id="3080537"/>
    <lineage>
        <taxon>Bacteria</taxon>
        <taxon>Pseudomonadati</taxon>
        <taxon>Verrucomicrobiota</taxon>
        <taxon>Opitutia</taxon>
        <taxon>Puniceicoccales</taxon>
        <taxon>Cerasicoccaceae</taxon>
        <taxon>Rubellicoccus</taxon>
    </lineage>
</organism>
<keyword evidence="2" id="KW-0321">Glycogen metabolism</keyword>
<evidence type="ECO:0000256" key="1">
    <source>
        <dbReference type="ARBA" id="ARBA00010443"/>
    </source>
</evidence>
<evidence type="ECO:0000256" key="6">
    <source>
        <dbReference type="ARBA" id="ARBA00022840"/>
    </source>
</evidence>
<keyword evidence="4 9" id="KW-0548">Nucleotidyltransferase</keyword>
<dbReference type="AlphaFoldDB" id="A0AAQ3QWK9"/>
<dbReference type="CDD" id="cd02508">
    <property type="entry name" value="ADP_Glucose_PP"/>
    <property type="match status" value="1"/>
</dbReference>
<feature type="domain" description="Nucleotidyl transferase" evidence="8">
    <location>
        <begin position="8"/>
        <end position="274"/>
    </location>
</feature>
<sequence>MNRKVICIIMGGGRGTRLHPLTEERCKPAVPLAGKYRLVDIPISNCLNSGYNQIHILTQFNTASLHNHIQGAYQFDPFNGGFCEILSAEQTMSGDSWYQGTADAVRQNLHHFRAQDDDLFLILSGDQLYKMDFRKIVKHHLDCEADITISAKPVHKSEVSGLGVMRVEDDFSIKEFVEKPTDSSVVESLLISPSLSKYVEHGNSGEMCLASMGIYLFSARVMREALDNQMKDFGKEIIPGLLGQKKLASYIFDDYWEDIGTVGAFFDANLAITDDVPPFNFFDGDAPVYTRARFLAASKFNNCQMEHVLVAGGCIVNGAKMNRCVIGVRAVIDQGCELSKVVMMGADFMENDEARQKNRDLQRPDVGIGRNCRISNAIIDKNARIGNDVVLSPEGKPDMWREGDLMVRDGVLIVTKGGIVPDGTKI</sequence>
<proteinExistence type="inferred from homology"/>
<protein>
    <submittedName>
        <fullName evidence="9">Glucose-1-phosphate adenylyltransferase</fullName>
        <ecNumber evidence="9">2.7.7.27</ecNumber>
    </submittedName>
</protein>
<keyword evidence="10" id="KW-1185">Reference proteome</keyword>
<dbReference type="EC" id="2.7.7.27" evidence="9"/>
<dbReference type="Gene3D" id="2.160.10.10">
    <property type="entry name" value="Hexapeptide repeat proteins"/>
    <property type="match status" value="1"/>
</dbReference>
<reference evidence="9 10" key="1">
    <citation type="submission" date="2023-10" db="EMBL/GenBank/DDBJ databases">
        <title>Rubellicoccus peritrichatus gen. nov., sp. nov., isolated from an algae of coral reef tank.</title>
        <authorList>
            <person name="Luo J."/>
        </authorList>
    </citation>
    <scope>NUCLEOTIDE SEQUENCE [LARGE SCALE GENOMIC DNA]</scope>
    <source>
        <strain evidence="9 10">CR14</strain>
    </source>
</reference>
<evidence type="ECO:0000256" key="4">
    <source>
        <dbReference type="ARBA" id="ARBA00022695"/>
    </source>
</evidence>
<keyword evidence="3 9" id="KW-0808">Transferase</keyword>
<dbReference type="InterPro" id="IPR011831">
    <property type="entry name" value="ADP-Glc_PPase"/>
</dbReference>
<dbReference type="Pfam" id="PF25247">
    <property type="entry name" value="LbH_GLGC"/>
    <property type="match status" value="1"/>
</dbReference>
<dbReference type="RefSeq" id="WP_317834454.1">
    <property type="nucleotide sequence ID" value="NZ_CP136920.1"/>
</dbReference>
<evidence type="ECO:0000256" key="3">
    <source>
        <dbReference type="ARBA" id="ARBA00022679"/>
    </source>
</evidence>
<dbReference type="PANTHER" id="PTHR43523:SF12">
    <property type="entry name" value="GLUCOSE-1-PHOSPHATE ADENYLYLTRANSFERASE LARGE SUBUNIT 1, CHLOROPLASTIC-RELATED"/>
    <property type="match status" value="1"/>
</dbReference>
<comment type="similarity">
    <text evidence="1">Belongs to the bacterial/plant glucose-1-phosphate adenylyltransferase family.</text>
</comment>
<dbReference type="NCBIfam" id="NF002772">
    <property type="entry name" value="PRK02862.1"/>
    <property type="match status" value="1"/>
</dbReference>
<accession>A0AAQ3QWK9</accession>
<evidence type="ECO:0000256" key="5">
    <source>
        <dbReference type="ARBA" id="ARBA00022741"/>
    </source>
</evidence>
<keyword evidence="6" id="KW-0067">ATP-binding</keyword>
<evidence type="ECO:0000313" key="9">
    <source>
        <dbReference type="EMBL" id="WOO41970.1"/>
    </source>
</evidence>
<dbReference type="Gene3D" id="3.90.550.10">
    <property type="entry name" value="Spore Coat Polysaccharide Biosynthesis Protein SpsA, Chain A"/>
    <property type="match status" value="1"/>
</dbReference>
<keyword evidence="7" id="KW-0119">Carbohydrate metabolism</keyword>
<evidence type="ECO:0000256" key="2">
    <source>
        <dbReference type="ARBA" id="ARBA00022600"/>
    </source>
</evidence>
<dbReference type="InterPro" id="IPR011004">
    <property type="entry name" value="Trimer_LpxA-like_sf"/>
</dbReference>
<gene>
    <name evidence="9" type="ORF">RZN69_02640</name>
</gene>
<dbReference type="Pfam" id="PF00483">
    <property type="entry name" value="NTP_transferase"/>
    <property type="match status" value="1"/>
</dbReference>
<keyword evidence="5" id="KW-0547">Nucleotide-binding</keyword>
<name>A0AAQ3QWK9_9BACT</name>
<dbReference type="InterPro" id="IPR029044">
    <property type="entry name" value="Nucleotide-diphossugar_trans"/>
</dbReference>
<evidence type="ECO:0000313" key="10">
    <source>
        <dbReference type="Proteomes" id="UP001304300"/>
    </source>
</evidence>
<dbReference type="GO" id="GO:0008878">
    <property type="term" value="F:glucose-1-phosphate adenylyltransferase activity"/>
    <property type="evidence" value="ECO:0007669"/>
    <property type="project" value="UniProtKB-EC"/>
</dbReference>
<dbReference type="InterPro" id="IPR005835">
    <property type="entry name" value="NTP_transferase_dom"/>
</dbReference>
<dbReference type="EMBL" id="CP136920">
    <property type="protein sequence ID" value="WOO41970.1"/>
    <property type="molecule type" value="Genomic_DNA"/>
</dbReference>
<dbReference type="PROSITE" id="PS00809">
    <property type="entry name" value="ADP_GLC_PYROPHOSPH_2"/>
    <property type="match status" value="1"/>
</dbReference>
<dbReference type="Proteomes" id="UP001304300">
    <property type="component" value="Chromosome"/>
</dbReference>
<dbReference type="CDD" id="cd04651">
    <property type="entry name" value="LbH_G1P_AT_C"/>
    <property type="match status" value="1"/>
</dbReference>
<dbReference type="InterPro" id="IPR005836">
    <property type="entry name" value="ADP_Glu_pyroP_CS"/>
</dbReference>
<evidence type="ECO:0000259" key="8">
    <source>
        <dbReference type="Pfam" id="PF00483"/>
    </source>
</evidence>
<dbReference type="PANTHER" id="PTHR43523">
    <property type="entry name" value="GLUCOSE-1-PHOSPHATE ADENYLYLTRANSFERASE-RELATED"/>
    <property type="match status" value="1"/>
</dbReference>
<dbReference type="GO" id="GO:0005978">
    <property type="term" value="P:glycogen biosynthetic process"/>
    <property type="evidence" value="ECO:0007669"/>
    <property type="project" value="InterPro"/>
</dbReference>
<dbReference type="KEGG" id="puo:RZN69_02640"/>
<dbReference type="GO" id="GO:0005524">
    <property type="term" value="F:ATP binding"/>
    <property type="evidence" value="ECO:0007669"/>
    <property type="project" value="UniProtKB-KW"/>
</dbReference>
<evidence type="ECO:0000256" key="7">
    <source>
        <dbReference type="ARBA" id="ARBA00023277"/>
    </source>
</evidence>
<dbReference type="SUPFAM" id="SSF51161">
    <property type="entry name" value="Trimeric LpxA-like enzymes"/>
    <property type="match status" value="1"/>
</dbReference>